<evidence type="ECO:0000256" key="3">
    <source>
        <dbReference type="ARBA" id="ARBA00022692"/>
    </source>
</evidence>
<dbReference type="NCBIfam" id="NF037997">
    <property type="entry name" value="Na_Pi_symport"/>
    <property type="match status" value="1"/>
</dbReference>
<keyword evidence="8" id="KW-1185">Reference proteome</keyword>
<evidence type="ECO:0000313" key="8">
    <source>
        <dbReference type="Proteomes" id="UP001597414"/>
    </source>
</evidence>
<feature type="transmembrane region" description="Helical" evidence="6">
    <location>
        <begin position="178"/>
        <end position="205"/>
    </location>
</feature>
<dbReference type="Proteomes" id="UP001597414">
    <property type="component" value="Unassembled WGS sequence"/>
</dbReference>
<accession>A0ABW5BAC1</accession>
<name>A0ABW5BAC1_9BACT</name>
<feature type="transmembrane region" description="Helical" evidence="6">
    <location>
        <begin position="52"/>
        <end position="80"/>
    </location>
</feature>
<reference evidence="8" key="1">
    <citation type="journal article" date="2019" name="Int. J. Syst. Evol. Microbiol.">
        <title>The Global Catalogue of Microorganisms (GCM) 10K type strain sequencing project: providing services to taxonomists for standard genome sequencing and annotation.</title>
        <authorList>
            <consortium name="The Broad Institute Genomics Platform"/>
            <consortium name="The Broad Institute Genome Sequencing Center for Infectious Disease"/>
            <person name="Wu L."/>
            <person name="Ma J."/>
        </authorList>
    </citation>
    <scope>NUCLEOTIDE SEQUENCE [LARGE SCALE GENOMIC DNA]</scope>
    <source>
        <strain evidence="8">KCTC 19812</strain>
    </source>
</reference>
<evidence type="ECO:0000256" key="5">
    <source>
        <dbReference type="ARBA" id="ARBA00023136"/>
    </source>
</evidence>
<proteinExistence type="predicted"/>
<evidence type="ECO:0000256" key="2">
    <source>
        <dbReference type="ARBA" id="ARBA00022475"/>
    </source>
</evidence>
<feature type="transmembrane region" description="Helical" evidence="6">
    <location>
        <begin position="245"/>
        <end position="264"/>
    </location>
</feature>
<dbReference type="PANTHER" id="PTHR10010:SF46">
    <property type="entry name" value="SODIUM-DEPENDENT PHOSPHATE TRANSPORT PROTEIN 2B"/>
    <property type="match status" value="1"/>
</dbReference>
<gene>
    <name evidence="7" type="ORF">ACFSKV_15910</name>
</gene>
<keyword evidence="2" id="KW-1003">Cell membrane</keyword>
<feature type="transmembrane region" description="Helical" evidence="6">
    <location>
        <begin position="137"/>
        <end position="157"/>
    </location>
</feature>
<evidence type="ECO:0000256" key="4">
    <source>
        <dbReference type="ARBA" id="ARBA00022989"/>
    </source>
</evidence>
<feature type="transmembrane region" description="Helical" evidence="6">
    <location>
        <begin position="284"/>
        <end position="303"/>
    </location>
</feature>
<dbReference type="RefSeq" id="WP_380804886.1">
    <property type="nucleotide sequence ID" value="NZ_JBHUIV010000020.1"/>
</dbReference>
<feature type="transmembrane region" description="Helical" evidence="6">
    <location>
        <begin position="217"/>
        <end position="238"/>
    </location>
</feature>
<protein>
    <submittedName>
        <fullName evidence="7">Na/Pi cotransporter family protein</fullName>
    </submittedName>
</protein>
<dbReference type="PANTHER" id="PTHR10010">
    <property type="entry name" value="SOLUTE CARRIER FAMILY 34 SODIUM PHOSPHATE , MEMBER 2-RELATED"/>
    <property type="match status" value="1"/>
</dbReference>
<comment type="subcellular location">
    <subcellularLocation>
        <location evidence="1">Cell membrane</location>
        <topology evidence="1">Multi-pass membrane protein</topology>
    </subcellularLocation>
</comment>
<evidence type="ECO:0000256" key="6">
    <source>
        <dbReference type="SAM" id="Phobius"/>
    </source>
</evidence>
<keyword evidence="4 6" id="KW-1133">Transmembrane helix</keyword>
<organism evidence="7 8">
    <name type="scientific">Shivajiella indica</name>
    <dbReference type="NCBI Taxonomy" id="872115"/>
    <lineage>
        <taxon>Bacteria</taxon>
        <taxon>Pseudomonadati</taxon>
        <taxon>Bacteroidota</taxon>
        <taxon>Cytophagia</taxon>
        <taxon>Cytophagales</taxon>
        <taxon>Cyclobacteriaceae</taxon>
        <taxon>Shivajiella</taxon>
    </lineage>
</organism>
<dbReference type="Pfam" id="PF02690">
    <property type="entry name" value="Na_Pi_cotrans"/>
    <property type="match status" value="2"/>
</dbReference>
<evidence type="ECO:0000313" key="7">
    <source>
        <dbReference type="EMBL" id="MFD2203062.1"/>
    </source>
</evidence>
<keyword evidence="5 6" id="KW-0472">Membrane</keyword>
<evidence type="ECO:0000256" key="1">
    <source>
        <dbReference type="ARBA" id="ARBA00004651"/>
    </source>
</evidence>
<dbReference type="EMBL" id="JBHUIV010000020">
    <property type="protein sequence ID" value="MFD2203062.1"/>
    <property type="molecule type" value="Genomic_DNA"/>
</dbReference>
<keyword evidence="3 6" id="KW-0812">Transmembrane</keyword>
<comment type="caution">
    <text evidence="7">The sequence shown here is derived from an EMBL/GenBank/DDBJ whole genome shotgun (WGS) entry which is preliminary data.</text>
</comment>
<dbReference type="InterPro" id="IPR003841">
    <property type="entry name" value="Na/Pi_transpt"/>
</dbReference>
<sequence length="555" mass="62240">MQEDIFDFWKFLAGIGIFLWGMHQLETAIKELGGKSLRNLLQKFTDSAWKGILIGTLITAILQSSSLVTLMVLAFLGAGVLNLKNAIGVILGANLGTTVTAWIVATLGFKLSVADFAMPFLGLGSILYLFTTSRPTLKNIGAFCVGFGLLFLGLDFLKTSIEAVADQVDLSEFHTYGLWIFLLIGIIVTALIQSSSAMVVIILSAMNAGVIELLEGAVLIIGANIGTTITVGIGALNGSADKKRLALAHFLFNLITGVLVFLFIRHLVAYTMLIFSVEDPLMELVLLNTIINMIGIILFFPFIPKAEKWLKKRFISDEPIGVSIYIKKVSVEVPEAAISALEKDLQLAFQKTISFMYNVWNHGEIENENISIWRRILLQPKDLMEQYREIKILEDELTNYHIDLQEQNLTLEEAQRLTSLMLSLRTMVYAAKDLKDVMHNIVDMEGEDDPLALDFYKSLREYFFDFISKLNDYLAQENFEEKGEPDWIGENAKQYKMWIAVMYEKIKKGPSEFPVSTLTNVIKQVISSLDNLGSSVIHWKFLKKEVIDINYKAVS</sequence>
<feature type="transmembrane region" description="Helical" evidence="6">
    <location>
        <begin position="86"/>
        <end position="105"/>
    </location>
</feature>
<feature type="transmembrane region" description="Helical" evidence="6">
    <location>
        <begin position="112"/>
        <end position="131"/>
    </location>
</feature>